<geneLocation type="mitochondrion" evidence="1"/>
<accession>A0A101M2B4</accession>
<sequence length="72" mass="8295">MAGLVGWLPHAVKAYQSYEVSKVIDWILYVLPIHSLLWDGNWMKPFQRSKCIASIRGSTNILAITPRYIITY</sequence>
<organism evidence="1">
    <name type="scientific">Picea glauca</name>
    <name type="common">White spruce</name>
    <name type="synonym">Pinus glauca</name>
    <dbReference type="NCBI Taxonomy" id="3330"/>
    <lineage>
        <taxon>Eukaryota</taxon>
        <taxon>Viridiplantae</taxon>
        <taxon>Streptophyta</taxon>
        <taxon>Embryophyta</taxon>
        <taxon>Tracheophyta</taxon>
        <taxon>Spermatophyta</taxon>
        <taxon>Pinopsida</taxon>
        <taxon>Pinidae</taxon>
        <taxon>Conifers I</taxon>
        <taxon>Pinales</taxon>
        <taxon>Pinaceae</taxon>
        <taxon>Picea</taxon>
    </lineage>
</organism>
<dbReference type="AlphaFoldDB" id="A0A101M2B4"/>
<reference evidence="1" key="1">
    <citation type="journal article" date="2015" name="Genome Biol. Evol.">
        <title>Organellar Genomes of White Spruce (Picea glauca): Assembly and Annotation.</title>
        <authorList>
            <person name="Jackman S.D."/>
            <person name="Warren R.L."/>
            <person name="Gibb E.A."/>
            <person name="Vandervalk B.P."/>
            <person name="Mohamadi H."/>
            <person name="Chu J."/>
            <person name="Raymond A."/>
            <person name="Pleasance S."/>
            <person name="Coope R."/>
            <person name="Wildung M.R."/>
            <person name="Ritland C.E."/>
            <person name="Bousquet J."/>
            <person name="Jones S.J."/>
            <person name="Bohlmann J."/>
            <person name="Birol I."/>
        </authorList>
    </citation>
    <scope>NUCLEOTIDE SEQUENCE [LARGE SCALE GENOMIC DNA]</scope>
    <source>
        <tissue evidence="1">Flushing bud</tissue>
    </source>
</reference>
<proteinExistence type="predicted"/>
<comment type="caution">
    <text evidence="1">The sequence shown here is derived from an EMBL/GenBank/DDBJ whole genome shotgun (WGS) entry which is preliminary data.</text>
</comment>
<gene>
    <name evidence="1" type="ORF">ABT39_MTgene2983</name>
</gene>
<evidence type="ECO:0000313" key="1">
    <source>
        <dbReference type="EMBL" id="KUM49756.1"/>
    </source>
</evidence>
<name>A0A101M2B4_PICGL</name>
<dbReference type="EMBL" id="LKAM01000002">
    <property type="protein sequence ID" value="KUM49756.1"/>
    <property type="molecule type" value="Genomic_DNA"/>
</dbReference>
<keyword evidence="1" id="KW-0496">Mitochondrion</keyword>
<protein>
    <submittedName>
        <fullName evidence="1">Uncharacterized protein</fullName>
    </submittedName>
</protein>